<reference evidence="1 2" key="1">
    <citation type="submission" date="2016-10" db="EMBL/GenBank/DDBJ databases">
        <authorList>
            <person name="de Groot N.N."/>
        </authorList>
    </citation>
    <scope>NUCLEOTIDE SEQUENCE [LARGE SCALE GENOMIC DNA]</scope>
    <source>
        <strain evidence="1 2">DSM 11363</strain>
    </source>
</reference>
<dbReference type="RefSeq" id="WP_245760029.1">
    <property type="nucleotide sequence ID" value="NZ_FOHW01000006.1"/>
</dbReference>
<sequence>MNKTAYSPPYNNDVTFEYLRDLDRPPFSEEALTTFSPAALAQVRESEAY</sequence>
<dbReference type="Proteomes" id="UP000182332">
    <property type="component" value="Unassembled WGS sequence"/>
</dbReference>
<dbReference type="EMBL" id="FOHW01000006">
    <property type="protein sequence ID" value="SET09975.1"/>
    <property type="molecule type" value="Genomic_DNA"/>
</dbReference>
<organism evidence="1 2">
    <name type="scientific">Pseudomonas graminis</name>
    <dbReference type="NCBI Taxonomy" id="158627"/>
    <lineage>
        <taxon>Bacteria</taxon>
        <taxon>Pseudomonadati</taxon>
        <taxon>Pseudomonadota</taxon>
        <taxon>Gammaproteobacteria</taxon>
        <taxon>Pseudomonadales</taxon>
        <taxon>Pseudomonadaceae</taxon>
        <taxon>Pseudomonas</taxon>
    </lineage>
</organism>
<evidence type="ECO:0000313" key="1">
    <source>
        <dbReference type="EMBL" id="SET09975.1"/>
    </source>
</evidence>
<proteinExistence type="predicted"/>
<protein>
    <submittedName>
        <fullName evidence="1">Uncharacterized protein</fullName>
    </submittedName>
</protein>
<name>A0A1I0BUA9_9PSED</name>
<accession>A0A1I0BUA9</accession>
<evidence type="ECO:0000313" key="2">
    <source>
        <dbReference type="Proteomes" id="UP000182332"/>
    </source>
</evidence>
<gene>
    <name evidence="1" type="ORF">SAMN05216197_106135</name>
</gene>
<dbReference type="AlphaFoldDB" id="A0A1I0BUA9"/>